<dbReference type="InterPro" id="IPR002491">
    <property type="entry name" value="ABC_transptr_periplasmic_BD"/>
</dbReference>
<comment type="similarity">
    <text evidence="2">Belongs to the bacterial solute-binding protein 8 family.</text>
</comment>
<sequence>MPSRRHLLAAAPALALIALAGCSTGPSETAPASSGTSGTAVDASAYPVTITHAHGSTTIEQAPTRVATIGWADADVVAALGVVPVGAPKITWGGNAKGSTDWFDAKATELGVKDGDIARYDDSAGIPFDDIAATKPDLILGLSSGVSKEDYDKLSKISPVVPYTVAPWGTPWQDQLEAIGQALGQPTQAAALEAATTKTIADAVAANPQIKGKSAAWAWFSPTDLSTIGLYTTADLRPQMLREFGLVDSPTVAELSKTDPTAFSVNLSAEKASTLDADLVVFYAAEGTQADDIIGNALLSQIPALRKKQYVASADNAIALSMSLPSPLSVRTAVDDFLPKIATALSGTPTS</sequence>
<dbReference type="PANTHER" id="PTHR30532:SF24">
    <property type="entry name" value="FERRIC ENTEROBACTIN-BINDING PERIPLASMIC PROTEIN FEPB"/>
    <property type="match status" value="1"/>
</dbReference>
<dbReference type="Proteomes" id="UP001500390">
    <property type="component" value="Unassembled WGS sequence"/>
</dbReference>
<feature type="signal peptide" evidence="5">
    <location>
        <begin position="1"/>
        <end position="20"/>
    </location>
</feature>
<evidence type="ECO:0000256" key="5">
    <source>
        <dbReference type="SAM" id="SignalP"/>
    </source>
</evidence>
<dbReference type="PROSITE" id="PS51318">
    <property type="entry name" value="TAT"/>
    <property type="match status" value="1"/>
</dbReference>
<dbReference type="InterPro" id="IPR051313">
    <property type="entry name" value="Bact_iron-sidero_bind"/>
</dbReference>
<keyword evidence="4 5" id="KW-0732">Signal</keyword>
<dbReference type="Pfam" id="PF01497">
    <property type="entry name" value="Peripla_BP_2"/>
    <property type="match status" value="1"/>
</dbReference>
<dbReference type="Gene3D" id="3.40.50.1980">
    <property type="entry name" value="Nitrogenase molybdenum iron protein domain"/>
    <property type="match status" value="2"/>
</dbReference>
<dbReference type="PROSITE" id="PS50983">
    <property type="entry name" value="FE_B12_PBP"/>
    <property type="match status" value="1"/>
</dbReference>
<dbReference type="RefSeq" id="WP_159902476.1">
    <property type="nucleotide sequence ID" value="NZ_BAABFX010000028.1"/>
</dbReference>
<evidence type="ECO:0000256" key="4">
    <source>
        <dbReference type="ARBA" id="ARBA00022729"/>
    </source>
</evidence>
<feature type="chain" id="PRO_5045399088" evidence="5">
    <location>
        <begin position="21"/>
        <end position="351"/>
    </location>
</feature>
<keyword evidence="8" id="KW-1185">Reference proteome</keyword>
<evidence type="ECO:0000256" key="3">
    <source>
        <dbReference type="ARBA" id="ARBA00022448"/>
    </source>
</evidence>
<dbReference type="EMBL" id="BAABFX010000028">
    <property type="protein sequence ID" value="GAA4397625.1"/>
    <property type="molecule type" value="Genomic_DNA"/>
</dbReference>
<evidence type="ECO:0000256" key="2">
    <source>
        <dbReference type="ARBA" id="ARBA00008814"/>
    </source>
</evidence>
<proteinExistence type="inferred from homology"/>
<protein>
    <submittedName>
        <fullName evidence="7">ABC transporter substrate-binding protein</fullName>
    </submittedName>
</protein>
<dbReference type="PROSITE" id="PS51257">
    <property type="entry name" value="PROKAR_LIPOPROTEIN"/>
    <property type="match status" value="1"/>
</dbReference>
<gene>
    <name evidence="7" type="ORF">GCM10023153_21740</name>
</gene>
<comment type="caution">
    <text evidence="7">The sequence shown here is derived from an EMBL/GenBank/DDBJ whole genome shotgun (WGS) entry which is preliminary data.</text>
</comment>
<comment type="subcellular location">
    <subcellularLocation>
        <location evidence="1">Cell envelope</location>
    </subcellularLocation>
</comment>
<dbReference type="SUPFAM" id="SSF53807">
    <property type="entry name" value="Helical backbone' metal receptor"/>
    <property type="match status" value="1"/>
</dbReference>
<organism evidence="7 8">
    <name type="scientific">Ornithinibacter aureus</name>
    <dbReference type="NCBI Taxonomy" id="622664"/>
    <lineage>
        <taxon>Bacteria</taxon>
        <taxon>Bacillati</taxon>
        <taxon>Actinomycetota</taxon>
        <taxon>Actinomycetes</taxon>
        <taxon>Micrococcales</taxon>
        <taxon>Intrasporangiaceae</taxon>
        <taxon>Ornithinibacter</taxon>
    </lineage>
</organism>
<evidence type="ECO:0000313" key="8">
    <source>
        <dbReference type="Proteomes" id="UP001500390"/>
    </source>
</evidence>
<dbReference type="PANTHER" id="PTHR30532">
    <property type="entry name" value="IRON III DICITRATE-BINDING PERIPLASMIC PROTEIN"/>
    <property type="match status" value="1"/>
</dbReference>
<accession>A0ABP8JYF4</accession>
<dbReference type="InterPro" id="IPR006311">
    <property type="entry name" value="TAT_signal"/>
</dbReference>
<evidence type="ECO:0000259" key="6">
    <source>
        <dbReference type="PROSITE" id="PS50983"/>
    </source>
</evidence>
<evidence type="ECO:0000313" key="7">
    <source>
        <dbReference type="EMBL" id="GAA4397625.1"/>
    </source>
</evidence>
<name>A0ABP8JYF4_9MICO</name>
<reference evidence="8" key="1">
    <citation type="journal article" date="2019" name="Int. J. Syst. Evol. Microbiol.">
        <title>The Global Catalogue of Microorganisms (GCM) 10K type strain sequencing project: providing services to taxonomists for standard genome sequencing and annotation.</title>
        <authorList>
            <consortium name="The Broad Institute Genomics Platform"/>
            <consortium name="The Broad Institute Genome Sequencing Center for Infectious Disease"/>
            <person name="Wu L."/>
            <person name="Ma J."/>
        </authorList>
    </citation>
    <scope>NUCLEOTIDE SEQUENCE [LARGE SCALE GENOMIC DNA]</scope>
    <source>
        <strain evidence="8">JCM 17738</strain>
    </source>
</reference>
<keyword evidence="3" id="KW-0813">Transport</keyword>
<evidence type="ECO:0000256" key="1">
    <source>
        <dbReference type="ARBA" id="ARBA00004196"/>
    </source>
</evidence>
<feature type="domain" description="Fe/B12 periplasmic-binding" evidence="6">
    <location>
        <begin position="65"/>
        <end position="345"/>
    </location>
</feature>